<evidence type="ECO:0000259" key="2">
    <source>
        <dbReference type="Pfam" id="PF26273"/>
    </source>
</evidence>
<dbReference type="EMBL" id="JASCTH010000021">
    <property type="protein sequence ID" value="MDI6102649.1"/>
    <property type="molecule type" value="Genomic_DNA"/>
</dbReference>
<dbReference type="Proteomes" id="UP001241758">
    <property type="component" value="Unassembled WGS sequence"/>
</dbReference>
<name>A0ABT6WSG3_9ACTN</name>
<sequence length="70" mass="7761">MEQQRQHTQWNLDSGERIALCIAFGAVFGMIFDNVAMGIAIGIAAGAGWWGATERSKDKAPHESREQQRD</sequence>
<accession>A0ABT6WSG3</accession>
<feature type="domain" description="Glycine zipper-like" evidence="2">
    <location>
        <begin position="18"/>
        <end position="46"/>
    </location>
</feature>
<keyword evidence="1" id="KW-1133">Transmembrane helix</keyword>
<gene>
    <name evidence="3" type="ORF">QLQ12_28925</name>
</gene>
<evidence type="ECO:0000256" key="1">
    <source>
        <dbReference type="SAM" id="Phobius"/>
    </source>
</evidence>
<proteinExistence type="predicted"/>
<comment type="caution">
    <text evidence="3">The sequence shown here is derived from an EMBL/GenBank/DDBJ whole genome shotgun (WGS) entry which is preliminary data.</text>
</comment>
<dbReference type="Pfam" id="PF26273">
    <property type="entry name" value="Gly_zipper"/>
    <property type="match status" value="1"/>
</dbReference>
<keyword evidence="4" id="KW-1185">Reference proteome</keyword>
<reference evidence="3 4" key="1">
    <citation type="submission" date="2023-05" db="EMBL/GenBank/DDBJ databases">
        <title>Actinoplanes sp. NEAU-A12 genome sequencing.</title>
        <authorList>
            <person name="Wang Z.-S."/>
        </authorList>
    </citation>
    <scope>NUCLEOTIDE SEQUENCE [LARGE SCALE GENOMIC DNA]</scope>
    <source>
        <strain evidence="3 4">NEAU-A12</strain>
    </source>
</reference>
<feature type="transmembrane region" description="Helical" evidence="1">
    <location>
        <begin position="20"/>
        <end position="50"/>
    </location>
</feature>
<organism evidence="3 4">
    <name type="scientific">Actinoplanes sandaracinus</name>
    <dbReference type="NCBI Taxonomy" id="3045177"/>
    <lineage>
        <taxon>Bacteria</taxon>
        <taxon>Bacillati</taxon>
        <taxon>Actinomycetota</taxon>
        <taxon>Actinomycetes</taxon>
        <taxon>Micromonosporales</taxon>
        <taxon>Micromonosporaceae</taxon>
        <taxon>Actinoplanes</taxon>
    </lineage>
</organism>
<dbReference type="InterPro" id="IPR058598">
    <property type="entry name" value="Gly_zipper-like_dom"/>
</dbReference>
<keyword evidence="1" id="KW-0472">Membrane</keyword>
<protein>
    <recommendedName>
        <fullName evidence="2">Glycine zipper-like domain-containing protein</fullName>
    </recommendedName>
</protein>
<evidence type="ECO:0000313" key="3">
    <source>
        <dbReference type="EMBL" id="MDI6102649.1"/>
    </source>
</evidence>
<evidence type="ECO:0000313" key="4">
    <source>
        <dbReference type="Proteomes" id="UP001241758"/>
    </source>
</evidence>
<dbReference type="RefSeq" id="WP_282763718.1">
    <property type="nucleotide sequence ID" value="NZ_JASCTH010000021.1"/>
</dbReference>
<keyword evidence="1" id="KW-0812">Transmembrane</keyword>